<comment type="caution">
    <text evidence="2">The sequence shown here is derived from an EMBL/GenBank/DDBJ whole genome shotgun (WGS) entry which is preliminary data.</text>
</comment>
<dbReference type="Proteomes" id="UP001165063">
    <property type="component" value="Unassembled WGS sequence"/>
</dbReference>
<keyword evidence="1" id="KW-1133">Transmembrane helix</keyword>
<sequence length="152" mass="16682">MSSNNILLDKLLSNCNLSQLNDYSLTLLSSLESNNSNQATVIKDQFTKLFIILKPLIDDQNSKRHTGNSSSNFNSTDSSSSILKSLKLNKKSTLKQVSSVLSVFQDGDGGLINTDDADLIELQKLIIIISLIILIIVCFSTLYKHSLKTSTA</sequence>
<keyword evidence="1" id="KW-0812">Transmembrane</keyword>
<organism evidence="2 3">
    <name type="scientific">Ambrosiozyma monospora</name>
    <name type="common">Yeast</name>
    <name type="synonym">Endomycopsis monosporus</name>
    <dbReference type="NCBI Taxonomy" id="43982"/>
    <lineage>
        <taxon>Eukaryota</taxon>
        <taxon>Fungi</taxon>
        <taxon>Dikarya</taxon>
        <taxon>Ascomycota</taxon>
        <taxon>Saccharomycotina</taxon>
        <taxon>Pichiomycetes</taxon>
        <taxon>Pichiales</taxon>
        <taxon>Pichiaceae</taxon>
        <taxon>Ambrosiozyma</taxon>
    </lineage>
</organism>
<keyword evidence="1" id="KW-0472">Membrane</keyword>
<reference evidence="2" key="1">
    <citation type="submission" date="2023-04" db="EMBL/GenBank/DDBJ databases">
        <title>Ambrosiozyma monospora NBRC 1965.</title>
        <authorList>
            <person name="Ichikawa N."/>
            <person name="Sato H."/>
            <person name="Tonouchi N."/>
        </authorList>
    </citation>
    <scope>NUCLEOTIDE SEQUENCE</scope>
    <source>
        <strain evidence="2">NBRC 1965</strain>
    </source>
</reference>
<proteinExistence type="predicted"/>
<gene>
    <name evidence="2" type="ORF">Amon01_000999900</name>
</gene>
<keyword evidence="3" id="KW-1185">Reference proteome</keyword>
<dbReference type="EMBL" id="BSXU01014769">
    <property type="protein sequence ID" value="GME81403.1"/>
    <property type="molecule type" value="Genomic_DNA"/>
</dbReference>
<dbReference type="AlphaFoldDB" id="A0A9W6T6H4"/>
<evidence type="ECO:0000313" key="3">
    <source>
        <dbReference type="Proteomes" id="UP001165063"/>
    </source>
</evidence>
<feature type="transmembrane region" description="Helical" evidence="1">
    <location>
        <begin position="125"/>
        <end position="143"/>
    </location>
</feature>
<protein>
    <submittedName>
        <fullName evidence="2">Unnamed protein product</fullName>
    </submittedName>
</protein>
<accession>A0A9W6T6H4</accession>
<evidence type="ECO:0000256" key="1">
    <source>
        <dbReference type="SAM" id="Phobius"/>
    </source>
</evidence>
<evidence type="ECO:0000313" key="2">
    <source>
        <dbReference type="EMBL" id="GME81403.1"/>
    </source>
</evidence>
<name>A0A9W6T6H4_AMBMO</name>